<feature type="DNA-binding region" description="OmpR/PhoB-type" evidence="7">
    <location>
        <begin position="129"/>
        <end position="223"/>
    </location>
</feature>
<evidence type="ECO:0000256" key="5">
    <source>
        <dbReference type="ARBA" id="ARBA00023163"/>
    </source>
</evidence>
<evidence type="ECO:0000313" key="10">
    <source>
        <dbReference type="EMBL" id="TQL91002.1"/>
    </source>
</evidence>
<feature type="domain" description="Response regulatory" evidence="8">
    <location>
        <begin position="5"/>
        <end position="118"/>
    </location>
</feature>
<feature type="modified residue" description="4-aspartylphosphate" evidence="6">
    <location>
        <position position="54"/>
    </location>
</feature>
<evidence type="ECO:0000256" key="6">
    <source>
        <dbReference type="PROSITE-ProRule" id="PRU00169"/>
    </source>
</evidence>
<dbReference type="Gene3D" id="1.10.10.10">
    <property type="entry name" value="Winged helix-like DNA-binding domain superfamily/Winged helix DNA-binding domain"/>
    <property type="match status" value="1"/>
</dbReference>
<dbReference type="GO" id="GO:0032993">
    <property type="term" value="C:protein-DNA complex"/>
    <property type="evidence" value="ECO:0007669"/>
    <property type="project" value="TreeGrafter"/>
</dbReference>
<keyword evidence="2" id="KW-0902">Two-component regulatory system</keyword>
<dbReference type="InterPro" id="IPR001867">
    <property type="entry name" value="OmpR/PhoB-type_DNA-bd"/>
</dbReference>
<dbReference type="Gene3D" id="6.10.250.690">
    <property type="match status" value="1"/>
</dbReference>
<keyword evidence="3" id="KW-0805">Transcription regulation</keyword>
<evidence type="ECO:0000256" key="1">
    <source>
        <dbReference type="ARBA" id="ARBA00022553"/>
    </source>
</evidence>
<keyword evidence="5" id="KW-0804">Transcription</keyword>
<dbReference type="AlphaFoldDB" id="A0A543C1Q3"/>
<dbReference type="PANTHER" id="PTHR48111">
    <property type="entry name" value="REGULATOR OF RPOS"/>
    <property type="match status" value="1"/>
</dbReference>
<dbReference type="PROSITE" id="PS50110">
    <property type="entry name" value="RESPONSE_REGULATORY"/>
    <property type="match status" value="1"/>
</dbReference>
<dbReference type="RefSeq" id="WP_141962973.1">
    <property type="nucleotide sequence ID" value="NZ_VFOZ01000002.1"/>
</dbReference>
<keyword evidence="4 7" id="KW-0238">DNA-binding</keyword>
<dbReference type="CDD" id="cd00383">
    <property type="entry name" value="trans_reg_C"/>
    <property type="match status" value="1"/>
</dbReference>
<evidence type="ECO:0000256" key="7">
    <source>
        <dbReference type="PROSITE-ProRule" id="PRU01091"/>
    </source>
</evidence>
<dbReference type="CDD" id="cd17574">
    <property type="entry name" value="REC_OmpR"/>
    <property type="match status" value="1"/>
</dbReference>
<dbReference type="InterPro" id="IPR036388">
    <property type="entry name" value="WH-like_DNA-bd_sf"/>
</dbReference>
<evidence type="ECO:0000256" key="4">
    <source>
        <dbReference type="ARBA" id="ARBA00023125"/>
    </source>
</evidence>
<evidence type="ECO:0000256" key="2">
    <source>
        <dbReference type="ARBA" id="ARBA00023012"/>
    </source>
</evidence>
<accession>A0A543C1Q3</accession>
<reference evidence="10 11" key="1">
    <citation type="submission" date="2019-06" db="EMBL/GenBank/DDBJ databases">
        <title>Sequencing the genomes of 1000 actinobacteria strains.</title>
        <authorList>
            <person name="Klenk H.-P."/>
        </authorList>
    </citation>
    <scope>NUCLEOTIDE SEQUENCE [LARGE SCALE GENOMIC DNA]</scope>
    <source>
        <strain evidence="10 11">DSM 102200</strain>
    </source>
</reference>
<organism evidence="10 11">
    <name type="scientific">Actinoallomurus bryophytorum</name>
    <dbReference type="NCBI Taxonomy" id="1490222"/>
    <lineage>
        <taxon>Bacteria</taxon>
        <taxon>Bacillati</taxon>
        <taxon>Actinomycetota</taxon>
        <taxon>Actinomycetes</taxon>
        <taxon>Streptosporangiales</taxon>
        <taxon>Thermomonosporaceae</taxon>
        <taxon>Actinoallomurus</taxon>
    </lineage>
</organism>
<sequence>MSEQLILVVEDEPSLAEAVAARLRAEHFAVQVAADGPAAVESFRRHRPDLLVLDLMLPGFDGLEVCRRVQAMSPVPVLMLTARDGETDQLVGLGVGADDYLTKPFSMRVLVARVRALLRRAGRAATPAAEVVRAGPVEVDPLARRVRCRGAEVHLTPTEFDLLHCLAVAPGAVFTRAQLLERIWDWADASPTRAVDSHVKALRRKLGPGLIRTVHGVGYSLEVPA</sequence>
<dbReference type="GO" id="GO:0000976">
    <property type="term" value="F:transcription cis-regulatory region binding"/>
    <property type="evidence" value="ECO:0007669"/>
    <property type="project" value="TreeGrafter"/>
</dbReference>
<feature type="domain" description="OmpR/PhoB-type" evidence="9">
    <location>
        <begin position="129"/>
        <end position="223"/>
    </location>
</feature>
<evidence type="ECO:0000313" key="11">
    <source>
        <dbReference type="Proteomes" id="UP000316096"/>
    </source>
</evidence>
<dbReference type="Pfam" id="PF00072">
    <property type="entry name" value="Response_reg"/>
    <property type="match status" value="1"/>
</dbReference>
<evidence type="ECO:0000259" key="9">
    <source>
        <dbReference type="PROSITE" id="PS51755"/>
    </source>
</evidence>
<gene>
    <name evidence="10" type="ORF">FB559_8323</name>
</gene>
<dbReference type="GO" id="GO:0006355">
    <property type="term" value="P:regulation of DNA-templated transcription"/>
    <property type="evidence" value="ECO:0007669"/>
    <property type="project" value="InterPro"/>
</dbReference>
<dbReference type="Proteomes" id="UP000316096">
    <property type="component" value="Unassembled WGS sequence"/>
</dbReference>
<evidence type="ECO:0000256" key="3">
    <source>
        <dbReference type="ARBA" id="ARBA00023015"/>
    </source>
</evidence>
<dbReference type="GO" id="GO:0000156">
    <property type="term" value="F:phosphorelay response regulator activity"/>
    <property type="evidence" value="ECO:0007669"/>
    <property type="project" value="TreeGrafter"/>
</dbReference>
<keyword evidence="11" id="KW-1185">Reference proteome</keyword>
<dbReference type="SMART" id="SM00862">
    <property type="entry name" value="Trans_reg_C"/>
    <property type="match status" value="1"/>
</dbReference>
<dbReference type="FunFam" id="3.40.50.2300:FF:000001">
    <property type="entry name" value="DNA-binding response regulator PhoB"/>
    <property type="match status" value="1"/>
</dbReference>
<dbReference type="InterPro" id="IPR001789">
    <property type="entry name" value="Sig_transdc_resp-reg_receiver"/>
</dbReference>
<dbReference type="InterPro" id="IPR039420">
    <property type="entry name" value="WalR-like"/>
</dbReference>
<dbReference type="PROSITE" id="PS51755">
    <property type="entry name" value="OMPR_PHOB"/>
    <property type="match status" value="1"/>
</dbReference>
<keyword evidence="1 6" id="KW-0597">Phosphoprotein</keyword>
<dbReference type="InterPro" id="IPR011006">
    <property type="entry name" value="CheY-like_superfamily"/>
</dbReference>
<comment type="caution">
    <text evidence="10">The sequence shown here is derived from an EMBL/GenBank/DDBJ whole genome shotgun (WGS) entry which is preliminary data.</text>
</comment>
<dbReference type="SUPFAM" id="SSF46894">
    <property type="entry name" value="C-terminal effector domain of the bipartite response regulators"/>
    <property type="match status" value="1"/>
</dbReference>
<dbReference type="EMBL" id="VFOZ01000002">
    <property type="protein sequence ID" value="TQL91002.1"/>
    <property type="molecule type" value="Genomic_DNA"/>
</dbReference>
<protein>
    <submittedName>
        <fullName evidence="10">DNA-binding response OmpR family regulator</fullName>
    </submittedName>
</protein>
<dbReference type="PANTHER" id="PTHR48111:SF4">
    <property type="entry name" value="DNA-BINDING DUAL TRANSCRIPTIONAL REGULATOR OMPR"/>
    <property type="match status" value="1"/>
</dbReference>
<evidence type="ECO:0000259" key="8">
    <source>
        <dbReference type="PROSITE" id="PS50110"/>
    </source>
</evidence>
<dbReference type="OrthoDB" id="3686848at2"/>
<dbReference type="GO" id="GO:0005829">
    <property type="term" value="C:cytosol"/>
    <property type="evidence" value="ECO:0007669"/>
    <property type="project" value="TreeGrafter"/>
</dbReference>
<dbReference type="InterPro" id="IPR016032">
    <property type="entry name" value="Sig_transdc_resp-reg_C-effctor"/>
</dbReference>
<name>A0A543C1Q3_9ACTN</name>
<dbReference type="SMART" id="SM00448">
    <property type="entry name" value="REC"/>
    <property type="match status" value="1"/>
</dbReference>
<dbReference type="Pfam" id="PF00486">
    <property type="entry name" value="Trans_reg_C"/>
    <property type="match status" value="1"/>
</dbReference>
<dbReference type="SUPFAM" id="SSF52172">
    <property type="entry name" value="CheY-like"/>
    <property type="match status" value="1"/>
</dbReference>
<proteinExistence type="predicted"/>
<dbReference type="Gene3D" id="3.40.50.2300">
    <property type="match status" value="1"/>
</dbReference>